<feature type="region of interest" description="Disordered" evidence="1">
    <location>
        <begin position="46"/>
        <end position="70"/>
    </location>
</feature>
<reference evidence="2" key="1">
    <citation type="journal article" date="2019" name="Sci. Rep.">
        <title>Draft genome of Tanacetum cinerariifolium, the natural source of mosquito coil.</title>
        <authorList>
            <person name="Yamashiro T."/>
            <person name="Shiraishi A."/>
            <person name="Satake H."/>
            <person name="Nakayama K."/>
        </authorList>
    </citation>
    <scope>NUCLEOTIDE SEQUENCE</scope>
</reference>
<name>A0A6L2J7C2_TANCI</name>
<comment type="caution">
    <text evidence="2">The sequence shown here is derived from an EMBL/GenBank/DDBJ whole genome shotgun (WGS) entry which is preliminary data.</text>
</comment>
<accession>A0A6L2J7C2</accession>
<sequence>MKRDNRRKVYSNASGSNSSRILHSNHMEICSLKKCLAMSVLSLETESKEQDTSSRSGNDTHADDADIRPIYDEEPMAEERASDVAKTHHMIAPGSSSSELRIHDHNNEPCSSKLVLKVVPPADKTATSRQELELLFHHHITMLRSTYCNLDPNDKGECTHKYKQQCCSLISAEPDSSPHAYAQTTKTYYWHQY</sequence>
<gene>
    <name evidence="2" type="ORF">Tci_003883</name>
</gene>
<dbReference type="EMBL" id="BKCJ010000298">
    <property type="protein sequence ID" value="GEU31905.1"/>
    <property type="molecule type" value="Genomic_DNA"/>
</dbReference>
<evidence type="ECO:0000313" key="2">
    <source>
        <dbReference type="EMBL" id="GEU31905.1"/>
    </source>
</evidence>
<organism evidence="2">
    <name type="scientific">Tanacetum cinerariifolium</name>
    <name type="common">Dalmatian daisy</name>
    <name type="synonym">Chrysanthemum cinerariifolium</name>
    <dbReference type="NCBI Taxonomy" id="118510"/>
    <lineage>
        <taxon>Eukaryota</taxon>
        <taxon>Viridiplantae</taxon>
        <taxon>Streptophyta</taxon>
        <taxon>Embryophyta</taxon>
        <taxon>Tracheophyta</taxon>
        <taxon>Spermatophyta</taxon>
        <taxon>Magnoliopsida</taxon>
        <taxon>eudicotyledons</taxon>
        <taxon>Gunneridae</taxon>
        <taxon>Pentapetalae</taxon>
        <taxon>asterids</taxon>
        <taxon>campanulids</taxon>
        <taxon>Asterales</taxon>
        <taxon>Asteraceae</taxon>
        <taxon>Asteroideae</taxon>
        <taxon>Anthemideae</taxon>
        <taxon>Anthemidinae</taxon>
        <taxon>Tanacetum</taxon>
    </lineage>
</organism>
<dbReference type="AlphaFoldDB" id="A0A6L2J7C2"/>
<evidence type="ECO:0000256" key="1">
    <source>
        <dbReference type="SAM" id="MobiDB-lite"/>
    </source>
</evidence>
<protein>
    <submittedName>
        <fullName evidence="2">Uncharacterized protein</fullName>
    </submittedName>
</protein>
<proteinExistence type="predicted"/>